<proteinExistence type="predicted"/>
<sequence length="78" mass="9090">MMLTAQIGTPQAYTEHRIAVRGDLVYGLSVIRCLNIVERYLFPTFIARHILRRLPDIPFLKRNGLRLWIYLFGIAFGI</sequence>
<protein>
    <submittedName>
        <fullName evidence="1">Uncharacterized protein</fullName>
    </submittedName>
</protein>
<name>A0A645AU00_9ZZZZ</name>
<gene>
    <name evidence="1" type="ORF">SDC9_103536</name>
</gene>
<dbReference type="AlphaFoldDB" id="A0A645AU00"/>
<comment type="caution">
    <text evidence="1">The sequence shown here is derived from an EMBL/GenBank/DDBJ whole genome shotgun (WGS) entry which is preliminary data.</text>
</comment>
<accession>A0A645AU00</accession>
<dbReference type="EMBL" id="VSSQ01015897">
    <property type="protein sequence ID" value="MPM56722.1"/>
    <property type="molecule type" value="Genomic_DNA"/>
</dbReference>
<organism evidence="1">
    <name type="scientific">bioreactor metagenome</name>
    <dbReference type="NCBI Taxonomy" id="1076179"/>
    <lineage>
        <taxon>unclassified sequences</taxon>
        <taxon>metagenomes</taxon>
        <taxon>ecological metagenomes</taxon>
    </lineage>
</organism>
<reference evidence="1" key="1">
    <citation type="submission" date="2019-08" db="EMBL/GenBank/DDBJ databases">
        <authorList>
            <person name="Kucharzyk K."/>
            <person name="Murdoch R.W."/>
            <person name="Higgins S."/>
            <person name="Loffler F."/>
        </authorList>
    </citation>
    <scope>NUCLEOTIDE SEQUENCE</scope>
</reference>
<evidence type="ECO:0000313" key="1">
    <source>
        <dbReference type="EMBL" id="MPM56722.1"/>
    </source>
</evidence>